<sequence length="296" mass="33198">MFKQLLLAQRQYRQISALSRRRHVYCQSGLFSASVRSLTHSRTASKRPLCIGRQSYSARLPHRQQQPQRQRHDQSGGEGGGEGEGEGEGGSANKTCWHCQQQNSPASLFCKNKKCAVIQAVGKGINYYDVLLAGRPPSFEIDVAELRRNFLRSQQVVHPDSFSQRGQIERRLAEVQSSWINHAYATLKDPLHRAQYLLKLRGMEIGEADQIADPELLMEIMDTREEIEEATTDAQIATIKARNDANIAAVTTGLASAFGSDALNRARQLTNRLQYLRRVAQAVHVWEPGKPVVISH</sequence>
<name>A0ACC1IK21_9FUNG</name>
<gene>
    <name evidence="1" type="primary">JAC1_2</name>
    <name evidence="1" type="ORF">LPJ66_003446</name>
</gene>
<protein>
    <submittedName>
        <fullName evidence="1">Molecular chaperone</fullName>
    </submittedName>
</protein>
<keyword evidence="2" id="KW-1185">Reference proteome</keyword>
<evidence type="ECO:0000313" key="1">
    <source>
        <dbReference type="EMBL" id="KAJ1897311.1"/>
    </source>
</evidence>
<dbReference type="Proteomes" id="UP001150581">
    <property type="component" value="Unassembled WGS sequence"/>
</dbReference>
<evidence type="ECO:0000313" key="2">
    <source>
        <dbReference type="Proteomes" id="UP001150581"/>
    </source>
</evidence>
<dbReference type="EMBL" id="JANBPG010000346">
    <property type="protein sequence ID" value="KAJ1897311.1"/>
    <property type="molecule type" value="Genomic_DNA"/>
</dbReference>
<organism evidence="1 2">
    <name type="scientific">Kickxella alabastrina</name>
    <dbReference type="NCBI Taxonomy" id="61397"/>
    <lineage>
        <taxon>Eukaryota</taxon>
        <taxon>Fungi</taxon>
        <taxon>Fungi incertae sedis</taxon>
        <taxon>Zoopagomycota</taxon>
        <taxon>Kickxellomycotina</taxon>
        <taxon>Kickxellomycetes</taxon>
        <taxon>Kickxellales</taxon>
        <taxon>Kickxellaceae</taxon>
        <taxon>Kickxella</taxon>
    </lineage>
</organism>
<reference evidence="1" key="1">
    <citation type="submission" date="2022-07" db="EMBL/GenBank/DDBJ databases">
        <title>Phylogenomic reconstructions and comparative analyses of Kickxellomycotina fungi.</title>
        <authorList>
            <person name="Reynolds N.K."/>
            <person name="Stajich J.E."/>
            <person name="Barry K."/>
            <person name="Grigoriev I.V."/>
            <person name="Crous P."/>
            <person name="Smith M.E."/>
        </authorList>
    </citation>
    <scope>NUCLEOTIDE SEQUENCE</scope>
    <source>
        <strain evidence="1">Benny 63K</strain>
    </source>
</reference>
<proteinExistence type="predicted"/>
<accession>A0ACC1IK21</accession>
<comment type="caution">
    <text evidence="1">The sequence shown here is derived from an EMBL/GenBank/DDBJ whole genome shotgun (WGS) entry which is preliminary data.</text>
</comment>